<evidence type="ECO:0000313" key="1">
    <source>
        <dbReference type="EMBL" id="MFD2693827.1"/>
    </source>
</evidence>
<keyword evidence="2" id="KW-1185">Reference proteome</keyword>
<dbReference type="Pfam" id="PF05593">
    <property type="entry name" value="RHS_repeat"/>
    <property type="match status" value="1"/>
</dbReference>
<reference evidence="2" key="1">
    <citation type="journal article" date="2019" name="Int. J. Syst. Evol. Microbiol.">
        <title>The Global Catalogue of Microorganisms (GCM) 10K type strain sequencing project: providing services to taxonomists for standard genome sequencing and annotation.</title>
        <authorList>
            <consortium name="The Broad Institute Genomics Platform"/>
            <consortium name="The Broad Institute Genome Sequencing Center for Infectious Disease"/>
            <person name="Wu L."/>
            <person name="Ma J."/>
        </authorList>
    </citation>
    <scope>NUCLEOTIDE SEQUENCE [LARGE SCALE GENOMIC DNA]</scope>
    <source>
        <strain evidence="2">TISTR 2466</strain>
    </source>
</reference>
<dbReference type="NCBIfam" id="TIGR01643">
    <property type="entry name" value="YD_repeat_2x"/>
    <property type="match status" value="1"/>
</dbReference>
<dbReference type="EMBL" id="JBHUMQ010000023">
    <property type="protein sequence ID" value="MFD2693827.1"/>
    <property type="molecule type" value="Genomic_DNA"/>
</dbReference>
<accession>A0ABW5S3V3</accession>
<proteinExistence type="predicted"/>
<gene>
    <name evidence="1" type="ORF">ACFSUE_09350</name>
</gene>
<dbReference type="InterPro" id="IPR006530">
    <property type="entry name" value="YD"/>
</dbReference>
<evidence type="ECO:0000313" key="2">
    <source>
        <dbReference type="Proteomes" id="UP001597399"/>
    </source>
</evidence>
<organism evidence="1 2">
    <name type="scientific">Sporolactobacillus shoreicorticis</name>
    <dbReference type="NCBI Taxonomy" id="1923877"/>
    <lineage>
        <taxon>Bacteria</taxon>
        <taxon>Bacillati</taxon>
        <taxon>Bacillota</taxon>
        <taxon>Bacilli</taxon>
        <taxon>Bacillales</taxon>
        <taxon>Sporolactobacillaceae</taxon>
        <taxon>Sporolactobacillus</taxon>
    </lineage>
</organism>
<dbReference type="InterPro" id="IPR031325">
    <property type="entry name" value="RHS_repeat"/>
</dbReference>
<protein>
    <submittedName>
        <fullName evidence="1">Uncharacterized protein</fullName>
    </submittedName>
</protein>
<sequence>MKGSDSSPALNFAYSYDHSENITKISDPDGDTSAFTYNDANQILTKKWQRA</sequence>
<dbReference type="RefSeq" id="WP_373689422.1">
    <property type="nucleotide sequence ID" value="NZ_JAMXWM010000008.1"/>
</dbReference>
<comment type="caution">
    <text evidence="1">The sequence shown here is derived from an EMBL/GenBank/DDBJ whole genome shotgun (WGS) entry which is preliminary data.</text>
</comment>
<name>A0ABW5S3V3_9BACL</name>
<dbReference type="Gene3D" id="2.180.10.10">
    <property type="entry name" value="RHS repeat-associated core"/>
    <property type="match status" value="1"/>
</dbReference>
<dbReference type="Proteomes" id="UP001597399">
    <property type="component" value="Unassembled WGS sequence"/>
</dbReference>